<evidence type="ECO:0000313" key="13">
    <source>
        <dbReference type="Proteomes" id="UP000007076"/>
    </source>
</evidence>
<keyword evidence="5" id="KW-0963">Cytoplasm</keyword>
<dbReference type="GO" id="GO:0004719">
    <property type="term" value="F:protein-L-isoaspartate (D-aspartate) O-methyltransferase activity"/>
    <property type="evidence" value="ECO:0007669"/>
    <property type="project" value="UniProtKB-EC"/>
</dbReference>
<protein>
    <recommendedName>
        <fullName evidence="4">Protein-L-isoaspartate O-methyltransferase</fullName>
        <ecNumber evidence="3">2.1.1.77</ecNumber>
    </recommendedName>
    <alternativeName>
        <fullName evidence="11">L-isoaspartyl protein carboxyl methyltransferase</fullName>
    </alternativeName>
    <alternativeName>
        <fullName evidence="9">Protein L-isoaspartyl methyltransferase</fullName>
    </alternativeName>
    <alternativeName>
        <fullName evidence="10">Protein-beta-aspartate methyltransferase</fullName>
    </alternativeName>
</protein>
<reference evidence="12 13" key="1">
    <citation type="journal article" date="2010" name="DNA Res.">
        <title>Genome sequence of Kitasatospora setae NBRC 14216T: an evolutionary snapshot of the family Streptomycetaceae.</title>
        <authorList>
            <person name="Ichikawa N."/>
            <person name="Oguchi A."/>
            <person name="Ikeda H."/>
            <person name="Ishikawa J."/>
            <person name="Kitani S."/>
            <person name="Watanabe Y."/>
            <person name="Nakamura S."/>
            <person name="Katano Y."/>
            <person name="Kishi E."/>
            <person name="Sasagawa M."/>
            <person name="Ankai A."/>
            <person name="Fukui S."/>
            <person name="Hashimoto Y."/>
            <person name="Kamata S."/>
            <person name="Otoguro M."/>
            <person name="Tanikawa S."/>
            <person name="Nihira T."/>
            <person name="Horinouchi S."/>
            <person name="Ohnishi Y."/>
            <person name="Hayakawa M."/>
            <person name="Kuzuyama T."/>
            <person name="Arisawa A."/>
            <person name="Nomoto F."/>
            <person name="Miura H."/>
            <person name="Takahashi Y."/>
            <person name="Fujita N."/>
        </authorList>
    </citation>
    <scope>NUCLEOTIDE SEQUENCE [LARGE SCALE GENOMIC DNA]</scope>
    <source>
        <strain evidence="13">ATCC 33774 / DSM 43861 / JCM 3304 / KCC A-0304 / NBRC 14216 / KM-6054</strain>
    </source>
</reference>
<dbReference type="Proteomes" id="UP000007076">
    <property type="component" value="Chromosome"/>
</dbReference>
<dbReference type="InterPro" id="IPR029063">
    <property type="entry name" value="SAM-dependent_MTases_sf"/>
</dbReference>
<dbReference type="Pfam" id="PF01135">
    <property type="entry name" value="PCMT"/>
    <property type="match status" value="1"/>
</dbReference>
<comment type="subcellular location">
    <subcellularLocation>
        <location evidence="1">Cytoplasm</location>
    </subcellularLocation>
</comment>
<dbReference type="Gene3D" id="3.40.50.150">
    <property type="entry name" value="Vaccinia Virus protein VP39"/>
    <property type="match status" value="1"/>
</dbReference>
<dbReference type="GO" id="GO:0005737">
    <property type="term" value="C:cytoplasm"/>
    <property type="evidence" value="ECO:0007669"/>
    <property type="project" value="UniProtKB-SubCell"/>
</dbReference>
<dbReference type="PATRIC" id="fig|452652.3.peg.4693"/>
<organism evidence="12 13">
    <name type="scientific">Kitasatospora setae (strain ATCC 33774 / DSM 43861 / JCM 3304 / KCC A-0304 / NBRC 14216 / KM-6054)</name>
    <name type="common">Streptomyces setae</name>
    <dbReference type="NCBI Taxonomy" id="452652"/>
    <lineage>
        <taxon>Bacteria</taxon>
        <taxon>Bacillati</taxon>
        <taxon>Actinomycetota</taxon>
        <taxon>Actinomycetes</taxon>
        <taxon>Kitasatosporales</taxon>
        <taxon>Streptomycetaceae</taxon>
        <taxon>Kitasatospora</taxon>
    </lineage>
</organism>
<name>E4NG55_KITSK</name>
<evidence type="ECO:0000256" key="7">
    <source>
        <dbReference type="ARBA" id="ARBA00022679"/>
    </source>
</evidence>
<evidence type="ECO:0000256" key="6">
    <source>
        <dbReference type="ARBA" id="ARBA00022603"/>
    </source>
</evidence>
<accession>E4NG55</accession>
<evidence type="ECO:0000256" key="1">
    <source>
        <dbReference type="ARBA" id="ARBA00004496"/>
    </source>
</evidence>
<dbReference type="SUPFAM" id="SSF53335">
    <property type="entry name" value="S-adenosyl-L-methionine-dependent methyltransferases"/>
    <property type="match status" value="1"/>
</dbReference>
<keyword evidence="6 12" id="KW-0489">Methyltransferase</keyword>
<evidence type="ECO:0000256" key="2">
    <source>
        <dbReference type="ARBA" id="ARBA00005369"/>
    </source>
</evidence>
<keyword evidence="8" id="KW-0949">S-adenosyl-L-methionine</keyword>
<gene>
    <name evidence="12" type="ordered locus">KSE_47050</name>
</gene>
<evidence type="ECO:0000256" key="4">
    <source>
        <dbReference type="ARBA" id="ARBA00013346"/>
    </source>
</evidence>
<evidence type="ECO:0000256" key="3">
    <source>
        <dbReference type="ARBA" id="ARBA00011890"/>
    </source>
</evidence>
<dbReference type="GO" id="GO:0032259">
    <property type="term" value="P:methylation"/>
    <property type="evidence" value="ECO:0007669"/>
    <property type="project" value="UniProtKB-KW"/>
</dbReference>
<dbReference type="InterPro" id="IPR000682">
    <property type="entry name" value="PCMT"/>
</dbReference>
<dbReference type="AlphaFoldDB" id="E4NG55"/>
<dbReference type="eggNOG" id="COG2518">
    <property type="taxonomic scope" value="Bacteria"/>
</dbReference>
<dbReference type="CDD" id="cd02440">
    <property type="entry name" value="AdoMet_MTases"/>
    <property type="match status" value="1"/>
</dbReference>
<comment type="similarity">
    <text evidence="2">Belongs to the methyltransferase superfamily. L-isoaspartyl/D-aspartyl protein methyltransferase family.</text>
</comment>
<dbReference type="RefSeq" id="WP_014137784.1">
    <property type="nucleotide sequence ID" value="NC_016109.1"/>
</dbReference>
<keyword evidence="13" id="KW-1185">Reference proteome</keyword>
<dbReference type="STRING" id="452652.KSE_47050"/>
<evidence type="ECO:0000256" key="11">
    <source>
        <dbReference type="ARBA" id="ARBA00031350"/>
    </source>
</evidence>
<dbReference type="PANTHER" id="PTHR11579">
    <property type="entry name" value="PROTEIN-L-ISOASPARTATE O-METHYLTRANSFERASE"/>
    <property type="match status" value="1"/>
</dbReference>
<evidence type="ECO:0000256" key="8">
    <source>
        <dbReference type="ARBA" id="ARBA00022691"/>
    </source>
</evidence>
<evidence type="ECO:0000313" key="12">
    <source>
        <dbReference type="EMBL" id="BAJ30485.1"/>
    </source>
</evidence>
<dbReference type="EC" id="2.1.1.77" evidence="3"/>
<dbReference type="HOGENOM" id="CLU_037629_0_1_11"/>
<dbReference type="EMBL" id="AP010968">
    <property type="protein sequence ID" value="BAJ30485.1"/>
    <property type="molecule type" value="Genomic_DNA"/>
</dbReference>
<sequence length="380" mass="39172">MTTTAPTAWQQAADALVQDLRGKGAVRTDAVARALREVPRHLFVSGHYGPGGFTAVDPEQPTPETLAIVYSDRGLTTHVPDDTSGTSSSTSQPSIVAKMLEAADLHPGMDVLEIGAGTGWNSALIAHITGGPVTAVEHSEPVATEARAALERAAVPGVRVHTGDGYLGYPSNGYFDRIIVTCGIAGIPPAWLDQLTPNGMILAPLAHGGVHPLTRVYAPGPGGTPTGRLVTMADFMTAAGPLYGGRPVPPSSRGSYLPVPAGRVAGPFPGGLDRDAFADLCMFLAGHDPRVTCAASEDGTYGGCAVVTEDETAGVFVQPDGLYSAGSDAETAALVRTTADRAAAWDVSGRPPLIAWSCSMQLAGPSSDPLLVPGRWHIAE</sequence>
<dbReference type="KEGG" id="ksk:KSE_47050"/>
<proteinExistence type="inferred from homology"/>
<keyword evidence="7 12" id="KW-0808">Transferase</keyword>
<evidence type="ECO:0000256" key="5">
    <source>
        <dbReference type="ARBA" id="ARBA00022490"/>
    </source>
</evidence>
<dbReference type="PANTHER" id="PTHR11579:SF0">
    <property type="entry name" value="PROTEIN-L-ISOASPARTATE(D-ASPARTATE) O-METHYLTRANSFERASE"/>
    <property type="match status" value="1"/>
</dbReference>
<evidence type="ECO:0000256" key="10">
    <source>
        <dbReference type="ARBA" id="ARBA00031323"/>
    </source>
</evidence>
<evidence type="ECO:0000256" key="9">
    <source>
        <dbReference type="ARBA" id="ARBA00030757"/>
    </source>
</evidence>